<comment type="caution">
    <text evidence="1">The sequence shown here is derived from an EMBL/GenBank/DDBJ whole genome shotgun (WGS) entry which is preliminary data.</text>
</comment>
<dbReference type="Proteomes" id="UP000191980">
    <property type="component" value="Unassembled WGS sequence"/>
</dbReference>
<evidence type="ECO:0000313" key="2">
    <source>
        <dbReference type="Proteomes" id="UP000191980"/>
    </source>
</evidence>
<accession>A0A1V8M2Z3</accession>
<dbReference type="EMBL" id="LPUF01000003">
    <property type="protein sequence ID" value="OQK15902.1"/>
    <property type="molecule type" value="Genomic_DNA"/>
</dbReference>
<dbReference type="OrthoDB" id="5562330at2"/>
<dbReference type="STRING" id="1420851.AU255_17095"/>
<dbReference type="GO" id="GO:0006629">
    <property type="term" value="P:lipid metabolic process"/>
    <property type="evidence" value="ECO:0007669"/>
    <property type="project" value="InterPro"/>
</dbReference>
<reference evidence="1 2" key="1">
    <citation type="submission" date="2015-12" db="EMBL/GenBank/DDBJ databases">
        <authorList>
            <person name="Shamseldin A."/>
            <person name="Moawad H."/>
            <person name="Abd El-Rahim W.M."/>
            <person name="Sadowsky M.J."/>
        </authorList>
    </citation>
    <scope>NUCLEOTIDE SEQUENCE [LARGE SCALE GENOMIC DNA]</scope>
    <source>
        <strain evidence="1 2">WF1</strain>
    </source>
</reference>
<evidence type="ECO:0000313" key="1">
    <source>
        <dbReference type="EMBL" id="OQK15902.1"/>
    </source>
</evidence>
<sequence length="247" mass="27924">MRSIDLDKALAKKYALYAMMASNAYMKEDRTYFPIEDLGWVRVDLEGNTTSENSYTPSWVGKIFSNLQYDIWVNNDENKTVISFKGTDEKIDWVNGNFAVGISIPYKSAKKHVKEYIKHHPDREVVLTGHSLGGGLALSVSLWEGIDAYVFNSSPRVFDGIKNHSSPATRKVIFQEGDVLQKIRKVYPKFLKTIPAKDIVQTHFNYNGISNHRADLLAEGILRCATDDPKLSELAHKIPQKVECNLA</sequence>
<dbReference type="Pfam" id="PF26363">
    <property type="entry name" value="Phospholipase-like"/>
    <property type="match status" value="1"/>
</dbReference>
<proteinExistence type="predicted"/>
<keyword evidence="2" id="KW-1185">Reference proteome</keyword>
<evidence type="ECO:0008006" key="3">
    <source>
        <dbReference type="Google" id="ProtNLM"/>
    </source>
</evidence>
<gene>
    <name evidence="1" type="ORF">AU255_17095</name>
</gene>
<protein>
    <recommendedName>
        <fullName evidence="3">Fungal lipase-like domain-containing protein</fullName>
    </recommendedName>
</protein>
<dbReference type="InterPro" id="IPR029058">
    <property type="entry name" value="AB_hydrolase_fold"/>
</dbReference>
<dbReference type="AlphaFoldDB" id="A0A1V8M2Z3"/>
<name>A0A1V8M2Z3_9GAMM</name>
<dbReference type="SUPFAM" id="SSF53474">
    <property type="entry name" value="alpha/beta-Hydrolases"/>
    <property type="match status" value="1"/>
</dbReference>
<dbReference type="Gene3D" id="3.40.50.1820">
    <property type="entry name" value="alpha/beta hydrolase"/>
    <property type="match status" value="1"/>
</dbReference>
<organism evidence="1 2">
    <name type="scientific">Methyloprofundus sedimenti</name>
    <dbReference type="NCBI Taxonomy" id="1420851"/>
    <lineage>
        <taxon>Bacteria</taxon>
        <taxon>Pseudomonadati</taxon>
        <taxon>Pseudomonadota</taxon>
        <taxon>Gammaproteobacteria</taxon>
        <taxon>Methylococcales</taxon>
        <taxon>Methylococcaceae</taxon>
        <taxon>Methyloprofundus</taxon>
    </lineage>
</organism>
<dbReference type="RefSeq" id="WP_080524127.1">
    <property type="nucleotide sequence ID" value="NZ_LPUF01000003.1"/>
</dbReference>